<dbReference type="EMBL" id="AP012279">
    <property type="protein sequence ID" value="BAL73560.1"/>
    <property type="molecule type" value="Genomic_DNA"/>
</dbReference>
<keyword evidence="2" id="KW-1185">Reference proteome</keyword>
<dbReference type="Proteomes" id="UP000007886">
    <property type="component" value="Chromosome"/>
</dbReference>
<protein>
    <submittedName>
        <fullName evidence="1">Uncharacterized protein</fullName>
    </submittedName>
</protein>
<name>A0AAI8M8E1_9BRAD</name>
<proteinExistence type="predicted"/>
<gene>
    <name evidence="1" type="ORF">S23_03370</name>
</gene>
<evidence type="ECO:0000313" key="2">
    <source>
        <dbReference type="Proteomes" id="UP000007886"/>
    </source>
</evidence>
<accession>A0AAI8M8E1</accession>
<reference evidence="1 2" key="1">
    <citation type="journal article" date="2012" name="Microbes Environ.">
        <title>Complete genome sequence of Bradyrhizobium sp. S23321: insights into symbiosis evolution in soil oligotrophs.</title>
        <authorList>
            <person name="Okubo T."/>
            <person name="Tsukui T."/>
            <person name="Maita H."/>
            <person name="Okamoto S."/>
            <person name="Oshima K."/>
            <person name="Fujisawa T."/>
            <person name="Saito A."/>
            <person name="Futamata H."/>
            <person name="Hattori R."/>
            <person name="Shimomura Y."/>
            <person name="Haruta S."/>
            <person name="Morimoto S."/>
            <person name="Wang Y."/>
            <person name="Sakai Y."/>
            <person name="Hattori M."/>
            <person name="Aizawa S."/>
            <person name="Nagashima K.V.P."/>
            <person name="Masuda S."/>
            <person name="Hattori T."/>
            <person name="Yamashita A."/>
            <person name="Bao Z."/>
            <person name="Hayatsu M."/>
            <person name="Kajiya-Kanegae H."/>
            <person name="Yoshinaga I."/>
            <person name="Sakamoto K."/>
            <person name="Toyota K."/>
            <person name="Nakao M."/>
            <person name="Kohara M."/>
            <person name="Anda M."/>
            <person name="Niwa R."/>
            <person name="Jung-Hwan P."/>
            <person name="Sameshima-Saito R."/>
            <person name="Tokuda S."/>
            <person name="Yamamoto S."/>
            <person name="Yamamoto S."/>
            <person name="Yokoyama T."/>
            <person name="Akutsu T."/>
            <person name="Nakamura Y."/>
            <person name="Nakahira-Yanaka Y."/>
            <person name="Takada Hoshino Y."/>
            <person name="Hirakawa H."/>
            <person name="Mitsui H."/>
            <person name="Terasawa K."/>
            <person name="Itakura M."/>
            <person name="Sato S."/>
            <person name="Ikeda-Ohtsubo W."/>
            <person name="Sakakura N."/>
            <person name="Kaminuma E."/>
            <person name="Minamisawa K."/>
        </authorList>
    </citation>
    <scope>NUCLEOTIDE SEQUENCE [LARGE SCALE GENOMIC DNA]</scope>
    <source>
        <strain evidence="1 2">S23321</strain>
    </source>
</reference>
<organism evidence="1 2">
    <name type="scientific">Bradyrhizobium cosmicum</name>
    <dbReference type="NCBI Taxonomy" id="1404864"/>
    <lineage>
        <taxon>Bacteria</taxon>
        <taxon>Pseudomonadati</taxon>
        <taxon>Pseudomonadota</taxon>
        <taxon>Alphaproteobacteria</taxon>
        <taxon>Hyphomicrobiales</taxon>
        <taxon>Nitrobacteraceae</taxon>
        <taxon>Bradyrhizobium</taxon>
    </lineage>
</organism>
<dbReference type="KEGG" id="brs:S23_03370"/>
<dbReference type="AlphaFoldDB" id="A0AAI8M8E1"/>
<sequence length="71" mass="7996">MRAGGLVGLAAGRRERAIARRALTRIKLKWLVFMQLLPARTIIPSWCDPIDLVAETPAGLVWDDIDWRRAA</sequence>
<evidence type="ECO:0000313" key="1">
    <source>
        <dbReference type="EMBL" id="BAL73560.1"/>
    </source>
</evidence>